<reference evidence="1 2" key="1">
    <citation type="submission" date="2023-02" db="EMBL/GenBank/DDBJ databases">
        <title>LHISI_Scaffold_Assembly.</title>
        <authorList>
            <person name="Stuart O.P."/>
            <person name="Cleave R."/>
            <person name="Magrath M.J.L."/>
            <person name="Mikheyev A.S."/>
        </authorList>
    </citation>
    <scope>NUCLEOTIDE SEQUENCE [LARGE SCALE GENOMIC DNA]</scope>
    <source>
        <strain evidence="1">Daus_M_001</strain>
        <tissue evidence="1">Leg muscle</tissue>
    </source>
</reference>
<dbReference type="EMBL" id="JARBHB010000007">
    <property type="protein sequence ID" value="KAJ8879930.1"/>
    <property type="molecule type" value="Genomic_DNA"/>
</dbReference>
<comment type="caution">
    <text evidence="1">The sequence shown here is derived from an EMBL/GenBank/DDBJ whole genome shotgun (WGS) entry which is preliminary data.</text>
</comment>
<name>A0ABQ9H6L1_9NEOP</name>
<dbReference type="Proteomes" id="UP001159363">
    <property type="component" value="Chromosome 6"/>
</dbReference>
<keyword evidence="2" id="KW-1185">Reference proteome</keyword>
<protein>
    <submittedName>
        <fullName evidence="1">Uncharacterized protein</fullName>
    </submittedName>
</protein>
<evidence type="ECO:0000313" key="2">
    <source>
        <dbReference type="Proteomes" id="UP001159363"/>
    </source>
</evidence>
<evidence type="ECO:0000313" key="1">
    <source>
        <dbReference type="EMBL" id="KAJ8879930.1"/>
    </source>
</evidence>
<proteinExistence type="predicted"/>
<accession>A0ABQ9H6L1</accession>
<gene>
    <name evidence="1" type="ORF">PR048_020551</name>
</gene>
<organism evidence="1 2">
    <name type="scientific">Dryococelus australis</name>
    <dbReference type="NCBI Taxonomy" id="614101"/>
    <lineage>
        <taxon>Eukaryota</taxon>
        <taxon>Metazoa</taxon>
        <taxon>Ecdysozoa</taxon>
        <taxon>Arthropoda</taxon>
        <taxon>Hexapoda</taxon>
        <taxon>Insecta</taxon>
        <taxon>Pterygota</taxon>
        <taxon>Neoptera</taxon>
        <taxon>Polyneoptera</taxon>
        <taxon>Phasmatodea</taxon>
        <taxon>Verophasmatodea</taxon>
        <taxon>Anareolatae</taxon>
        <taxon>Phasmatidae</taxon>
        <taxon>Eurycanthinae</taxon>
        <taxon>Dryococelus</taxon>
    </lineage>
</organism>
<sequence>MAPGIVILEVTRVHSVKTPQCWEHFIIQNVTIGFCVHTTTDKHQRSYAEGLERSLEQTPPGRAEVVTKHGPYYGWKHGKRTLSSRHCTRKTYRDGGVPSADMRLVISLRHHELDTYETTRGPCAEASTNNIIEPPLKVPLIHAVRPEHCTPVQSLALSGDGALIACGSVAFIARTFRPRQSHRYMQHSGNCTSVQRVGAKGNQTRLSMSSLSVPRFPISNAVKTSKFDFRAPFSLNCVAADSVGRALYDDADGTLCRRMHGLVAVGPLVSLLLGGTLGAANEPCRHSLRGLTLWRRRNLPLHSNLLPKAVSLLASHHSDPRSIPATGSLRIFSCGNRAGRCRWSSGFSRESPVSPLDFRSGAAPYSPQSPTSALKTSILRAVQISSLTKYIPPISISSGICMRNVQDITRLSEEAFAILQPMRVKLGEYGITAESRRPATSPGINRTCEKAGATPPLWEPNPAILYFRATDWCRPTTARLFSQQARRCREYVHSMGRGYTRENYFKTEEMFCRWVVLCVDRVDTGRGPGDSPGVCHVLCGSPSPTPYDPLLGRIGPLCFVNVTPASGRMVFGLNELFGTYVIDVYSAKMRRGQPRVSERFERRMAGLGMEYFEKNPPSDGSVRHALAVNSRELYAVTRNNNLFPPAPTCTLPSLEVFSSAGGLRACSLACNLALRRCRPTSVQWNRSSVAAPPPTPLRGGLVNASCPAGHPPSFSPSLPCYIFLHACLARGFLLNHSDEILFGHRRVAEREAFRRTWVRVPYHCVLGCVWFRFVGTPTGDKFACFAIKPGSQTHCDAVPLLTCEHRACQLKVPVIWGIRAGWVSYP</sequence>